<protein>
    <recommendedName>
        <fullName evidence="4">Fucose-specific lectin</fullName>
    </recommendedName>
</protein>
<dbReference type="EMBL" id="CP042190">
    <property type="protein sequence ID" value="QDS71419.1"/>
    <property type="molecule type" value="Genomic_DNA"/>
</dbReference>
<evidence type="ECO:0008006" key="4">
    <source>
        <dbReference type="Google" id="ProtNLM"/>
    </source>
</evidence>
<keyword evidence="1" id="KW-0732">Signal</keyword>
<sequence>MQVSTIALYVVAILASLVSAQLGLNFASGYDFKVSAGNEVLRSETIYTPGAMEKNIKGILFLWPGLWVPENRTSGDLIQTVIEGSKTGRECRGKPGQWCMAPYVMHGVTRADRDPRQYPVDPDGKIKIIYEKTADGASWNQTTIDMITGKRLQSYVGGKGKKTQFEFSTEMQYGNPGTTSMQLYTDTVITLAKAEGMKFGVGRKKGSAVISGVTSEQGGKVWKIASSHVTNEKSVQLMYDTDQVGLQNLAKSGTRWLAQPDPDGTGSFRGLSVLHVEE</sequence>
<dbReference type="AlphaFoldDB" id="A0A517L708"/>
<dbReference type="OrthoDB" id="5086500at2759"/>
<evidence type="ECO:0000313" key="3">
    <source>
        <dbReference type="Proteomes" id="UP000316270"/>
    </source>
</evidence>
<keyword evidence="3" id="KW-1185">Reference proteome</keyword>
<name>A0A517L708_9PEZI</name>
<reference evidence="2 3" key="1">
    <citation type="submission" date="2019-07" db="EMBL/GenBank/DDBJ databases">
        <title>Finished genome of Venturia effusa.</title>
        <authorList>
            <person name="Young C.A."/>
            <person name="Cox M.P."/>
            <person name="Ganley A.R.D."/>
            <person name="David W.J."/>
        </authorList>
    </citation>
    <scope>NUCLEOTIDE SEQUENCE [LARGE SCALE GENOMIC DNA]</scope>
    <source>
        <strain evidence="3">albino</strain>
    </source>
</reference>
<evidence type="ECO:0000313" key="2">
    <source>
        <dbReference type="EMBL" id="QDS71419.1"/>
    </source>
</evidence>
<proteinExistence type="predicted"/>
<evidence type="ECO:0000256" key="1">
    <source>
        <dbReference type="SAM" id="SignalP"/>
    </source>
</evidence>
<accession>A0A517L708</accession>
<dbReference type="Proteomes" id="UP000316270">
    <property type="component" value="Chromosome 6"/>
</dbReference>
<organism evidence="2 3">
    <name type="scientific">Venturia effusa</name>
    <dbReference type="NCBI Taxonomy" id="50376"/>
    <lineage>
        <taxon>Eukaryota</taxon>
        <taxon>Fungi</taxon>
        <taxon>Dikarya</taxon>
        <taxon>Ascomycota</taxon>
        <taxon>Pezizomycotina</taxon>
        <taxon>Dothideomycetes</taxon>
        <taxon>Pleosporomycetidae</taxon>
        <taxon>Venturiales</taxon>
        <taxon>Venturiaceae</taxon>
        <taxon>Venturia</taxon>
    </lineage>
</organism>
<feature type="chain" id="PRO_5022018917" description="Fucose-specific lectin" evidence="1">
    <location>
        <begin position="21"/>
        <end position="278"/>
    </location>
</feature>
<dbReference type="STRING" id="50376.A0A517L708"/>
<feature type="signal peptide" evidence="1">
    <location>
        <begin position="1"/>
        <end position="20"/>
    </location>
</feature>
<gene>
    <name evidence="2" type="ORF">FKW77_003339</name>
</gene>